<evidence type="ECO:0000313" key="7">
    <source>
        <dbReference type="EMBL" id="KIW65253.1"/>
    </source>
</evidence>
<feature type="repeat" description="ANK" evidence="3">
    <location>
        <begin position="1030"/>
        <end position="1062"/>
    </location>
</feature>
<evidence type="ECO:0000259" key="6">
    <source>
        <dbReference type="Pfam" id="PF24883"/>
    </source>
</evidence>
<feature type="repeat" description="ANK" evidence="3">
    <location>
        <begin position="997"/>
        <end position="1029"/>
    </location>
</feature>
<feature type="domain" description="Nephrocystin 3-like N-terminal" evidence="6">
    <location>
        <begin position="397"/>
        <end position="562"/>
    </location>
</feature>
<accession>A0A0D2FB59</accession>
<dbReference type="SUPFAM" id="SSF48403">
    <property type="entry name" value="Ankyrin repeat"/>
    <property type="match status" value="2"/>
</dbReference>
<gene>
    <name evidence="7" type="ORF">PV04_07527</name>
</gene>
<feature type="repeat" description="ANK" evidence="3">
    <location>
        <begin position="964"/>
        <end position="996"/>
    </location>
</feature>
<feature type="repeat" description="ANK" evidence="3">
    <location>
        <begin position="896"/>
        <end position="924"/>
    </location>
</feature>
<dbReference type="Gene3D" id="1.25.40.20">
    <property type="entry name" value="Ankyrin repeat-containing domain"/>
    <property type="match status" value="7"/>
</dbReference>
<dbReference type="Proteomes" id="UP000054266">
    <property type="component" value="Unassembled WGS sequence"/>
</dbReference>
<feature type="repeat" description="ANK" evidence="3">
    <location>
        <begin position="1162"/>
        <end position="1194"/>
    </location>
</feature>
<feature type="repeat" description="ANK" evidence="3">
    <location>
        <begin position="1228"/>
        <end position="1260"/>
    </location>
</feature>
<name>A0A0D2FB59_9EURO</name>
<dbReference type="PANTHER" id="PTHR24166:SF48">
    <property type="entry name" value="PROTEIN VAPYRIN"/>
    <property type="match status" value="1"/>
</dbReference>
<keyword evidence="1" id="KW-0677">Repeat</keyword>
<feature type="repeat" description="ANK" evidence="3">
    <location>
        <begin position="1195"/>
        <end position="1227"/>
    </location>
</feature>
<dbReference type="InterPro" id="IPR050889">
    <property type="entry name" value="Dendritic_Spine_Reg/Scaffold"/>
</dbReference>
<evidence type="ECO:0000313" key="8">
    <source>
        <dbReference type="Proteomes" id="UP000054266"/>
    </source>
</evidence>
<dbReference type="GO" id="GO:0003824">
    <property type="term" value="F:catalytic activity"/>
    <property type="evidence" value="ECO:0007669"/>
    <property type="project" value="InterPro"/>
</dbReference>
<evidence type="ECO:0000256" key="2">
    <source>
        <dbReference type="ARBA" id="ARBA00023043"/>
    </source>
</evidence>
<dbReference type="Gene3D" id="3.40.50.300">
    <property type="entry name" value="P-loop containing nucleotide triphosphate hydrolases"/>
    <property type="match status" value="1"/>
</dbReference>
<evidence type="ECO:0000256" key="4">
    <source>
        <dbReference type="SAM" id="MobiDB-lite"/>
    </source>
</evidence>
<feature type="region of interest" description="Disordered" evidence="4">
    <location>
        <begin position="203"/>
        <end position="235"/>
    </location>
</feature>
<feature type="repeat" description="ANK" evidence="3">
    <location>
        <begin position="1389"/>
        <end position="1413"/>
    </location>
</feature>
<feature type="domain" description="GPI inositol-deacylase winged helix" evidence="5">
    <location>
        <begin position="683"/>
        <end position="757"/>
    </location>
</feature>
<keyword evidence="2 3" id="KW-0040">ANK repeat</keyword>
<dbReference type="Pfam" id="PF00023">
    <property type="entry name" value="Ank"/>
    <property type="match status" value="2"/>
</dbReference>
<dbReference type="InterPro" id="IPR027417">
    <property type="entry name" value="P-loop_NTPase"/>
</dbReference>
<dbReference type="SUPFAM" id="SSF53167">
    <property type="entry name" value="Purine and uridine phosphorylases"/>
    <property type="match status" value="1"/>
</dbReference>
<dbReference type="PROSITE" id="PS50297">
    <property type="entry name" value="ANK_REP_REGION"/>
    <property type="match status" value="13"/>
</dbReference>
<feature type="repeat" description="ANK" evidence="3">
    <location>
        <begin position="1096"/>
        <end position="1128"/>
    </location>
</feature>
<dbReference type="InterPro" id="IPR002110">
    <property type="entry name" value="Ankyrin_rpt"/>
</dbReference>
<dbReference type="SUPFAM" id="SSF52540">
    <property type="entry name" value="P-loop containing nucleoside triphosphate hydrolases"/>
    <property type="match status" value="1"/>
</dbReference>
<sequence>MAPETRTHGDYTVGWVCALPKEQTAATAMLDKIHGNLPKPPHDSNTYTLGSIGQHNVVIACLPKGKYGTNSAAHVATLMVGTFPSIKVGLMVGIGGGIPPKVRLGDVVVGTPGGQFSGVVQWDMGKAKAGGKFERTGALNNPPNALLSALAKLETEHDLSGSKIPEYLEELKHKYPRAAKKYLKHDSMQDVLFRADYDHVNEASVEDDASIENNDGNDKEEEEDNDDGSDDDEEESCRLCDKTKIVRRKRRGMRVHYGLVASGNQVIKDAAFRDKLNKDLGGDVLCVEMEAAGLMNSFPCLVIRGTCDYADSHKNKAWQEHAAAVAAAFAKELLCFVQASDVEGEPPVKDILNDEVEPMLIHAIDKELAEQKAILNWLSQIDFAPQQHDYISRCEPGTGQLLLQSTEYQTWLKTSKQTLFCPGIPGAGKTMQTSILVHDLVSRFRDDTTVGIAYIYCNFQRQQDQRAEYLLASLTKQLAQSQKPFPSSVQALYNRHQKRSTRPLLEELSATLQSVGKSYSRVFIIIDALDECDDTNGSRTKLLDHLFSAQSEVELKILATSRFIPDISKRFEDYPCKEIYPTDEDIFRFLGSQMRELPDFVTSDVALQDDIKKKIASAIEGMFLLAPLYIDSLVGERSPAALRAALESLRNASAVLPDGSSALDEAYTKAMERIRHQQGHRLRDALLALSWVVNARRQLTVPELLNALAVEIGKSALDEDNIPTIGYITTACAPLITVDAESNIVRLVHYTTQEYFERKKNDWFENAQIDITRICITYLSFSAFESGFCPSEAEFEDRLEANKLYDYAAQNWAHHASVALALGLDTQEVVDFLEDERKLEAWSQALMISQYELSRMSSQLVPMQLTALHLAGYFGIYDVAVALLERGHDPNNMDSRGLTPLWWAARNGHAPVVKLLLERNVDPDPSIHSDYQTPLWWAAENGHTPILVKLLLEKDVDLESKHGFGFTPLTAAALNGHTAVVKLLLAKDVNLEAKNAAGMTPLAWAAMNGHPTVIESLLAKDADLEAKNNDGMTPLAWAARNGHPTVIESLLAKDANLEAKNNDSMTPLAWAARNGHPTVIESLLAKDAYLEAKNYYSMTPLAWAARNGHPTVIELLLAKDADLEAKDYYGLTPLAWAARNGHPTVIESLLAKHVDLEAKDNYGLTPLAWAAIVGHKEVTKLLLDRKADVNAQDNAGTTALHWATWGGHDEVVSLLLQSRADTEIKNVGGGTALAAAVEKGSETIIKLLLSNAATLNDLYDLYTDALRLYTREEEATYLVTQEFVRELASRGQVSPLWLAAERNDNSAMKLLQDHFKDDGDLITQFLLLWAAKTGHEGVARLLLERGDYPNAKDASGANAFLLAAMNGCDAVVSLLLTLEKVDVDMKDEVGRTALSFAAENGYSDIVAMLLASGRVDPDSKDIDGRTPLSYAAAKPQYYSHDSIVELLIATSQVNPDSKDKMGRTPLSYASEYDNPTAAEDLIRSDRVDPDSKDIYGRTPLSYACSGDLATILLASGRVNPDSKDIDGRTPLSYARSGGLARILLASGRVEIESRDKSGRTPLSHAAGDGRLEVVELLLEKGAIGDLEDKFGQTPLRRAREGRAAFKNRKGNEDTGEYPSRTVQYARILELLTPPHAPITQPASSSSDVPD</sequence>
<dbReference type="Gene3D" id="3.40.50.1580">
    <property type="entry name" value="Nucleoside phosphorylase domain"/>
    <property type="match status" value="1"/>
</dbReference>
<dbReference type="Pfam" id="PF12796">
    <property type="entry name" value="Ank_2"/>
    <property type="match status" value="5"/>
</dbReference>
<feature type="repeat" description="ANK" evidence="3">
    <location>
        <begin position="863"/>
        <end position="895"/>
    </location>
</feature>
<reference evidence="7 8" key="1">
    <citation type="submission" date="2015-01" db="EMBL/GenBank/DDBJ databases">
        <title>The Genome Sequence of Capronia semiimmersa CBS27337.</title>
        <authorList>
            <consortium name="The Broad Institute Genomics Platform"/>
            <person name="Cuomo C."/>
            <person name="de Hoog S."/>
            <person name="Gorbushina A."/>
            <person name="Stielow B."/>
            <person name="Teixiera M."/>
            <person name="Abouelleil A."/>
            <person name="Chapman S.B."/>
            <person name="Priest M."/>
            <person name="Young S.K."/>
            <person name="Wortman J."/>
            <person name="Nusbaum C."/>
            <person name="Birren B."/>
        </authorList>
    </citation>
    <scope>NUCLEOTIDE SEQUENCE [LARGE SCALE GENOMIC DNA]</scope>
    <source>
        <strain evidence="7 8">CBS 27337</strain>
    </source>
</reference>
<protein>
    <submittedName>
        <fullName evidence="7">Uncharacterized protein</fullName>
    </submittedName>
</protein>
<feature type="compositionally biased region" description="Acidic residues" evidence="4">
    <location>
        <begin position="218"/>
        <end position="235"/>
    </location>
</feature>
<dbReference type="InterPro" id="IPR056884">
    <property type="entry name" value="NPHP3-like_N"/>
</dbReference>
<dbReference type="PANTHER" id="PTHR24166">
    <property type="entry name" value="ROLLING PEBBLES, ISOFORM B"/>
    <property type="match status" value="1"/>
</dbReference>
<evidence type="ECO:0000256" key="1">
    <source>
        <dbReference type="ARBA" id="ARBA00022737"/>
    </source>
</evidence>
<dbReference type="InterPro" id="IPR054471">
    <property type="entry name" value="GPIID_WHD"/>
</dbReference>
<dbReference type="Pfam" id="PF24883">
    <property type="entry name" value="NPHP3_N"/>
    <property type="match status" value="1"/>
</dbReference>
<dbReference type="EMBL" id="KN846960">
    <property type="protein sequence ID" value="KIW65253.1"/>
    <property type="molecule type" value="Genomic_DNA"/>
</dbReference>
<feature type="repeat" description="ANK" evidence="3">
    <location>
        <begin position="1063"/>
        <end position="1095"/>
    </location>
</feature>
<evidence type="ECO:0000256" key="3">
    <source>
        <dbReference type="PROSITE-ProRule" id="PRU00023"/>
    </source>
</evidence>
<dbReference type="SMART" id="SM00248">
    <property type="entry name" value="ANK"/>
    <property type="match status" value="20"/>
</dbReference>
<evidence type="ECO:0000259" key="5">
    <source>
        <dbReference type="Pfam" id="PF22939"/>
    </source>
</evidence>
<dbReference type="InterPro" id="IPR035994">
    <property type="entry name" value="Nucleoside_phosphorylase_sf"/>
</dbReference>
<feature type="repeat" description="ANK" evidence="3">
    <location>
        <begin position="1129"/>
        <end position="1161"/>
    </location>
</feature>
<dbReference type="Pfam" id="PF22939">
    <property type="entry name" value="WHD_GPIID"/>
    <property type="match status" value="1"/>
</dbReference>
<dbReference type="STRING" id="5601.A0A0D2FB59"/>
<dbReference type="PROSITE" id="PS50088">
    <property type="entry name" value="ANK_REPEAT"/>
    <property type="match status" value="14"/>
</dbReference>
<keyword evidence="8" id="KW-1185">Reference proteome</keyword>
<dbReference type="InterPro" id="IPR036770">
    <property type="entry name" value="Ankyrin_rpt-contain_sf"/>
</dbReference>
<proteinExistence type="predicted"/>
<organism evidence="7 8">
    <name type="scientific">Phialophora macrospora</name>
    <dbReference type="NCBI Taxonomy" id="1851006"/>
    <lineage>
        <taxon>Eukaryota</taxon>
        <taxon>Fungi</taxon>
        <taxon>Dikarya</taxon>
        <taxon>Ascomycota</taxon>
        <taxon>Pezizomycotina</taxon>
        <taxon>Eurotiomycetes</taxon>
        <taxon>Chaetothyriomycetidae</taxon>
        <taxon>Chaetothyriales</taxon>
        <taxon>Herpotrichiellaceae</taxon>
        <taxon>Phialophora</taxon>
    </lineage>
</organism>
<feature type="repeat" description="ANK" evidence="3">
    <location>
        <begin position="930"/>
        <end position="963"/>
    </location>
</feature>
<dbReference type="HOGENOM" id="CLU_000288_34_2_1"/>
<dbReference type="GO" id="GO:0009116">
    <property type="term" value="P:nucleoside metabolic process"/>
    <property type="evidence" value="ECO:0007669"/>
    <property type="project" value="InterPro"/>
</dbReference>
<feature type="repeat" description="ANK" evidence="3">
    <location>
        <begin position="1557"/>
        <end position="1589"/>
    </location>
</feature>